<dbReference type="GO" id="GO:0016491">
    <property type="term" value="F:oxidoreductase activity"/>
    <property type="evidence" value="ECO:0007669"/>
    <property type="project" value="InterPro"/>
</dbReference>
<dbReference type="InterPro" id="IPR025380">
    <property type="entry name" value="DUF4369"/>
</dbReference>
<dbReference type="GO" id="GO:0017004">
    <property type="term" value="P:cytochrome complex assembly"/>
    <property type="evidence" value="ECO:0007669"/>
    <property type="project" value="UniProtKB-KW"/>
</dbReference>
<dbReference type="OrthoDB" id="9794348at2"/>
<dbReference type="Pfam" id="PF14289">
    <property type="entry name" value="DUF4369"/>
    <property type="match status" value="1"/>
</dbReference>
<keyword evidence="8" id="KW-1185">Reference proteome</keyword>
<dbReference type="InterPro" id="IPR013766">
    <property type="entry name" value="Thioredoxin_domain"/>
</dbReference>
<keyword evidence="4" id="KW-0676">Redox-active center</keyword>
<dbReference type="RefSeq" id="WP_136578310.1">
    <property type="nucleotide sequence ID" value="NZ_STFF01000004.1"/>
</dbReference>
<comment type="subcellular location">
    <subcellularLocation>
        <location evidence="1">Cell envelope</location>
    </subcellularLocation>
</comment>
<dbReference type="PROSITE" id="PS51352">
    <property type="entry name" value="THIOREDOXIN_2"/>
    <property type="match status" value="1"/>
</dbReference>
<dbReference type="GO" id="GO:0030313">
    <property type="term" value="C:cell envelope"/>
    <property type="evidence" value="ECO:0007669"/>
    <property type="project" value="UniProtKB-SubCell"/>
</dbReference>
<evidence type="ECO:0000259" key="6">
    <source>
        <dbReference type="PROSITE" id="PS51352"/>
    </source>
</evidence>
<evidence type="ECO:0000256" key="3">
    <source>
        <dbReference type="ARBA" id="ARBA00023157"/>
    </source>
</evidence>
<evidence type="ECO:0000256" key="1">
    <source>
        <dbReference type="ARBA" id="ARBA00004196"/>
    </source>
</evidence>
<dbReference type="SUPFAM" id="SSF52833">
    <property type="entry name" value="Thioredoxin-like"/>
    <property type="match status" value="1"/>
</dbReference>
<gene>
    <name evidence="7" type="ORF">FAM09_16910</name>
</gene>
<reference evidence="7 8" key="1">
    <citation type="submission" date="2019-04" db="EMBL/GenBank/DDBJ databases">
        <title>Niastella caeni sp. nov., isolated from activated sludge.</title>
        <authorList>
            <person name="Sheng M."/>
        </authorList>
    </citation>
    <scope>NUCLEOTIDE SEQUENCE [LARGE SCALE GENOMIC DNA]</scope>
    <source>
        <strain evidence="7 8">HX-2-15</strain>
    </source>
</reference>
<keyword evidence="5" id="KW-0732">Signal</keyword>
<dbReference type="GO" id="GO:0016209">
    <property type="term" value="F:antioxidant activity"/>
    <property type="evidence" value="ECO:0007669"/>
    <property type="project" value="InterPro"/>
</dbReference>
<dbReference type="CDD" id="cd02966">
    <property type="entry name" value="TlpA_like_family"/>
    <property type="match status" value="1"/>
</dbReference>
<keyword evidence="3" id="KW-1015">Disulfide bond</keyword>
<dbReference type="EMBL" id="STFF01000004">
    <property type="protein sequence ID" value="THU38355.1"/>
    <property type="molecule type" value="Genomic_DNA"/>
</dbReference>
<feature type="chain" id="PRO_5020384042" evidence="5">
    <location>
        <begin position="26"/>
        <end position="388"/>
    </location>
</feature>
<protein>
    <submittedName>
        <fullName evidence="7">AhpC/TSA family protein</fullName>
    </submittedName>
</protein>
<evidence type="ECO:0000313" key="7">
    <source>
        <dbReference type="EMBL" id="THU38355.1"/>
    </source>
</evidence>
<name>A0A4S8HST7_9BACT</name>
<evidence type="ECO:0000256" key="5">
    <source>
        <dbReference type="SAM" id="SignalP"/>
    </source>
</evidence>
<dbReference type="InterPro" id="IPR036249">
    <property type="entry name" value="Thioredoxin-like_sf"/>
</dbReference>
<dbReference type="PANTHER" id="PTHR42852">
    <property type="entry name" value="THIOL:DISULFIDE INTERCHANGE PROTEIN DSBE"/>
    <property type="match status" value="1"/>
</dbReference>
<feature type="signal peptide" evidence="5">
    <location>
        <begin position="1"/>
        <end position="25"/>
    </location>
</feature>
<evidence type="ECO:0000256" key="4">
    <source>
        <dbReference type="ARBA" id="ARBA00023284"/>
    </source>
</evidence>
<dbReference type="AlphaFoldDB" id="A0A4S8HST7"/>
<accession>A0A4S8HST7</accession>
<dbReference type="Proteomes" id="UP000306918">
    <property type="component" value="Unassembled WGS sequence"/>
</dbReference>
<sequence length="388" mass="43078">MKKGMKTVKAAVAISLMTGASMCLSAQTAFRIKWNLKDTTRNGEKVTIAYFNGVKNVYSAAVIRDGVFTIEGTVADPARATMTISTTNEVRKAIPWRMSEKSEFYIEGGEVTLEGSPLSTAVIKAPGLSQKDFLAFQKKMKPFGEKERASYDDMLRAIIARDSLAKMNYTAINDRCKQQVDSVEWAYMKANPASHVSLGLLKEKVNAKSLSEEKELLKATYSKLSAPLKKTVVGKQLGELIEAAFKVGPGNKAEDIVLNDTLGNPVHLTSFRGKYVLLDFWASWCIPCRYENTTAVTKAYERFKDKNFTILSVSLEKPGDRKAWVAAIIKDKLTWTQVATLTAEENSKVTKLYGIQEIPMNFLIDPQGKIVAVHLRGEALIKKLEEIL</sequence>
<keyword evidence="2" id="KW-0201">Cytochrome c-type biogenesis</keyword>
<comment type="caution">
    <text evidence="7">The sequence shown here is derived from an EMBL/GenBank/DDBJ whole genome shotgun (WGS) entry which is preliminary data.</text>
</comment>
<organism evidence="7 8">
    <name type="scientific">Niastella caeni</name>
    <dbReference type="NCBI Taxonomy" id="2569763"/>
    <lineage>
        <taxon>Bacteria</taxon>
        <taxon>Pseudomonadati</taxon>
        <taxon>Bacteroidota</taxon>
        <taxon>Chitinophagia</taxon>
        <taxon>Chitinophagales</taxon>
        <taxon>Chitinophagaceae</taxon>
        <taxon>Niastella</taxon>
    </lineage>
</organism>
<evidence type="ECO:0000313" key="8">
    <source>
        <dbReference type="Proteomes" id="UP000306918"/>
    </source>
</evidence>
<evidence type="ECO:0000256" key="2">
    <source>
        <dbReference type="ARBA" id="ARBA00022748"/>
    </source>
</evidence>
<dbReference type="InterPro" id="IPR000866">
    <property type="entry name" value="AhpC/TSA"/>
</dbReference>
<dbReference type="InterPro" id="IPR050553">
    <property type="entry name" value="Thioredoxin_ResA/DsbE_sf"/>
</dbReference>
<dbReference type="Pfam" id="PF00578">
    <property type="entry name" value="AhpC-TSA"/>
    <property type="match status" value="1"/>
</dbReference>
<dbReference type="Gene3D" id="3.40.30.10">
    <property type="entry name" value="Glutaredoxin"/>
    <property type="match status" value="1"/>
</dbReference>
<dbReference type="PANTHER" id="PTHR42852:SF6">
    <property type="entry name" value="THIOL:DISULFIDE INTERCHANGE PROTEIN DSBE"/>
    <property type="match status" value="1"/>
</dbReference>
<proteinExistence type="predicted"/>
<feature type="domain" description="Thioredoxin" evidence="6">
    <location>
        <begin position="247"/>
        <end position="388"/>
    </location>
</feature>